<dbReference type="EC" id="3.1.11.6" evidence="6"/>
<keyword evidence="5 6" id="KW-0269">Exonuclease</keyword>
<evidence type="ECO:0000256" key="3">
    <source>
        <dbReference type="ARBA" id="ARBA00022722"/>
    </source>
</evidence>
<name>A0A930B5J4_9FIRM</name>
<keyword evidence="3 6" id="KW-0540">Nuclease</keyword>
<dbReference type="GO" id="GO:0005737">
    <property type="term" value="C:cytoplasm"/>
    <property type="evidence" value="ECO:0007669"/>
    <property type="project" value="UniProtKB-SubCell"/>
</dbReference>
<keyword evidence="4 6" id="KW-0378">Hydrolase</keyword>
<dbReference type="GO" id="GO:0008855">
    <property type="term" value="F:exodeoxyribonuclease VII activity"/>
    <property type="evidence" value="ECO:0007669"/>
    <property type="project" value="UniProtKB-UniRule"/>
</dbReference>
<evidence type="ECO:0000256" key="2">
    <source>
        <dbReference type="ARBA" id="ARBA00022490"/>
    </source>
</evidence>
<comment type="subunit">
    <text evidence="6">Heterooligomer composed of large and small subunits.</text>
</comment>
<keyword evidence="2 6" id="KW-0963">Cytoplasm</keyword>
<dbReference type="AlphaFoldDB" id="A0A930B5J4"/>
<dbReference type="GO" id="GO:0009318">
    <property type="term" value="C:exodeoxyribonuclease VII complex"/>
    <property type="evidence" value="ECO:0007669"/>
    <property type="project" value="UniProtKB-UniRule"/>
</dbReference>
<comment type="function">
    <text evidence="6">Bidirectionally degrades single-stranded DNA into large acid-insoluble oligonucleotides, which are then degraded further into small acid-soluble oligonucleotides.</text>
</comment>
<evidence type="ECO:0000256" key="1">
    <source>
        <dbReference type="ARBA" id="ARBA00009998"/>
    </source>
</evidence>
<comment type="subcellular location">
    <subcellularLocation>
        <location evidence="6">Cytoplasm</location>
    </subcellularLocation>
</comment>
<accession>A0A930B5J4</accession>
<comment type="caution">
    <text evidence="7">The sequence shown here is derived from an EMBL/GenBank/DDBJ whole genome shotgun (WGS) entry which is preliminary data.</text>
</comment>
<dbReference type="EMBL" id="JABZMK010000001">
    <property type="protein sequence ID" value="MBF1128456.1"/>
    <property type="molecule type" value="Genomic_DNA"/>
</dbReference>
<evidence type="ECO:0000256" key="5">
    <source>
        <dbReference type="ARBA" id="ARBA00022839"/>
    </source>
</evidence>
<comment type="similarity">
    <text evidence="1 6">Belongs to the XseB family.</text>
</comment>
<dbReference type="Pfam" id="PF02609">
    <property type="entry name" value="Exonuc_VII_S"/>
    <property type="match status" value="1"/>
</dbReference>
<evidence type="ECO:0000313" key="8">
    <source>
        <dbReference type="Proteomes" id="UP000757890"/>
    </source>
</evidence>
<reference evidence="7" key="1">
    <citation type="submission" date="2020-04" db="EMBL/GenBank/DDBJ databases">
        <title>Deep metagenomics examines the oral microbiome during advanced dental caries in children, revealing novel taxa and co-occurrences with host molecules.</title>
        <authorList>
            <person name="Baker J.L."/>
            <person name="Morton J.T."/>
            <person name="Dinis M."/>
            <person name="Alvarez R."/>
            <person name="Tran N.C."/>
            <person name="Knight R."/>
            <person name="Edlund A."/>
        </authorList>
    </citation>
    <scope>NUCLEOTIDE SEQUENCE</scope>
    <source>
        <strain evidence="7">JCVI_32_bin.14</strain>
    </source>
</reference>
<dbReference type="Proteomes" id="UP000757890">
    <property type="component" value="Unassembled WGS sequence"/>
</dbReference>
<evidence type="ECO:0000313" key="7">
    <source>
        <dbReference type="EMBL" id="MBF1128456.1"/>
    </source>
</evidence>
<sequence length="80" mass="9307">MMEKKFEDCMEELSSVVSQLQKEETPLEEMLVQYKKGTEAAMACLTILKETERDIHDISVEIEKLIQQGEETRDKRNDGK</sequence>
<comment type="catalytic activity">
    <reaction evidence="6">
        <text>Exonucleolytic cleavage in either 5'- to 3'- or 3'- to 5'-direction to yield nucleoside 5'-phosphates.</text>
        <dbReference type="EC" id="3.1.11.6"/>
    </reaction>
</comment>
<evidence type="ECO:0000256" key="6">
    <source>
        <dbReference type="HAMAP-Rule" id="MF_00337"/>
    </source>
</evidence>
<protein>
    <recommendedName>
        <fullName evidence="6">Exodeoxyribonuclease 7 small subunit</fullName>
        <ecNumber evidence="6">3.1.11.6</ecNumber>
    </recommendedName>
    <alternativeName>
        <fullName evidence="6">Exodeoxyribonuclease VII small subunit</fullName>
        <shortName evidence="6">Exonuclease VII small subunit</shortName>
    </alternativeName>
</protein>
<dbReference type="HAMAP" id="MF_00337">
    <property type="entry name" value="Exonuc_7_S"/>
    <property type="match status" value="1"/>
</dbReference>
<dbReference type="InterPro" id="IPR003761">
    <property type="entry name" value="Exonuc_VII_S"/>
</dbReference>
<organism evidence="7 8">
    <name type="scientific">Dialister invisus</name>
    <dbReference type="NCBI Taxonomy" id="218538"/>
    <lineage>
        <taxon>Bacteria</taxon>
        <taxon>Bacillati</taxon>
        <taxon>Bacillota</taxon>
        <taxon>Negativicutes</taxon>
        <taxon>Veillonellales</taxon>
        <taxon>Veillonellaceae</taxon>
        <taxon>Dialister</taxon>
    </lineage>
</organism>
<dbReference type="GO" id="GO:0006308">
    <property type="term" value="P:DNA catabolic process"/>
    <property type="evidence" value="ECO:0007669"/>
    <property type="project" value="UniProtKB-UniRule"/>
</dbReference>
<gene>
    <name evidence="6 7" type="primary">xseB</name>
    <name evidence="7" type="ORF">HXL70_00155</name>
</gene>
<dbReference type="InterPro" id="IPR037004">
    <property type="entry name" value="Exonuc_VII_ssu_sf"/>
</dbReference>
<dbReference type="NCBIfam" id="TIGR01280">
    <property type="entry name" value="xseB"/>
    <property type="match status" value="1"/>
</dbReference>
<evidence type="ECO:0000256" key="4">
    <source>
        <dbReference type="ARBA" id="ARBA00022801"/>
    </source>
</evidence>
<proteinExistence type="inferred from homology"/>
<dbReference type="RefSeq" id="WP_227136976.1">
    <property type="nucleotide sequence ID" value="NZ_CAJPSS010000016.1"/>
</dbReference>
<dbReference type="Gene3D" id="1.10.287.1040">
    <property type="entry name" value="Exonuclease VII, small subunit"/>
    <property type="match status" value="1"/>
</dbReference>
<dbReference type="SUPFAM" id="SSF116842">
    <property type="entry name" value="XseB-like"/>
    <property type="match status" value="1"/>
</dbReference>